<proteinExistence type="predicted"/>
<dbReference type="InterPro" id="IPR027421">
    <property type="entry name" value="DNA_pol_lamdba_lyase_dom_sf"/>
</dbReference>
<dbReference type="SUPFAM" id="SSF47802">
    <property type="entry name" value="DNA polymerase beta, N-terminal domain-like"/>
    <property type="match status" value="1"/>
</dbReference>
<dbReference type="AlphaFoldDB" id="A0A402AB44"/>
<evidence type="ECO:0000259" key="1">
    <source>
        <dbReference type="Pfam" id="PF14716"/>
    </source>
</evidence>
<keyword evidence="3" id="KW-1185">Reference proteome</keyword>
<dbReference type="InterPro" id="IPR010996">
    <property type="entry name" value="HHH_MUS81"/>
</dbReference>
<protein>
    <recommendedName>
        <fullName evidence="1">Crossover junction endonuclease MUS81-like HHH domain-containing protein</fullName>
    </recommendedName>
</protein>
<comment type="caution">
    <text evidence="2">The sequence shown here is derived from an EMBL/GenBank/DDBJ whole genome shotgun (WGS) entry which is preliminary data.</text>
</comment>
<organism evidence="2 3">
    <name type="scientific">Dictyobacter kobayashii</name>
    <dbReference type="NCBI Taxonomy" id="2014872"/>
    <lineage>
        <taxon>Bacteria</taxon>
        <taxon>Bacillati</taxon>
        <taxon>Chloroflexota</taxon>
        <taxon>Ktedonobacteria</taxon>
        <taxon>Ktedonobacterales</taxon>
        <taxon>Dictyobacteraceae</taxon>
        <taxon>Dictyobacter</taxon>
    </lineage>
</organism>
<accession>A0A402AB44</accession>
<gene>
    <name evidence="2" type="ORF">KDK_01930</name>
</gene>
<reference evidence="3" key="1">
    <citation type="submission" date="2018-12" db="EMBL/GenBank/DDBJ databases">
        <title>Tengunoibacter tsumagoiensis gen. nov., sp. nov., Dictyobacter kobayashii sp. nov., D. alpinus sp. nov., and D. joshuensis sp. nov. and description of Dictyobacteraceae fam. nov. within the order Ktedonobacterales isolated from Tengu-no-mugimeshi.</title>
        <authorList>
            <person name="Wang C.M."/>
            <person name="Zheng Y."/>
            <person name="Sakai Y."/>
            <person name="Toyoda A."/>
            <person name="Minakuchi Y."/>
            <person name="Abe K."/>
            <person name="Yokota A."/>
            <person name="Yabe S."/>
        </authorList>
    </citation>
    <scope>NUCLEOTIDE SEQUENCE [LARGE SCALE GENOMIC DNA]</scope>
    <source>
        <strain evidence="3">Uno11</strain>
    </source>
</reference>
<dbReference type="Pfam" id="PF14716">
    <property type="entry name" value="HHH_8"/>
    <property type="match status" value="1"/>
</dbReference>
<evidence type="ECO:0000313" key="2">
    <source>
        <dbReference type="EMBL" id="GCE16393.1"/>
    </source>
</evidence>
<dbReference type="RefSeq" id="WP_126548293.1">
    <property type="nucleotide sequence ID" value="NZ_BIFS01000001.1"/>
</dbReference>
<feature type="domain" description="Crossover junction endonuclease MUS81-like HHH" evidence="1">
    <location>
        <begin position="43"/>
        <end position="115"/>
    </location>
</feature>
<dbReference type="Proteomes" id="UP000287188">
    <property type="component" value="Unassembled WGS sequence"/>
</dbReference>
<dbReference type="SUPFAM" id="SSF47781">
    <property type="entry name" value="RuvA domain 2-like"/>
    <property type="match status" value="1"/>
</dbReference>
<dbReference type="Pfam" id="PF14520">
    <property type="entry name" value="HHH_5"/>
    <property type="match status" value="1"/>
</dbReference>
<evidence type="ECO:0000313" key="3">
    <source>
        <dbReference type="Proteomes" id="UP000287188"/>
    </source>
</evidence>
<name>A0A402AB44_9CHLR</name>
<dbReference type="InterPro" id="IPR010994">
    <property type="entry name" value="RuvA_2-like"/>
</dbReference>
<sequence>MSIMQITQTIHIMPTLSLRSSKNTAQLTLPGMEQESKQPPKITNRQIAEVLSEIADMIAGQDGNAYRIQAYRNAARGVLDLEEPAADILARGENLPIPGLGTRLRGRITELVELGSMTITNGFRMESLPYGVRALMAVEHIGPYTAIRLNQELAIDSVEKLWWAANQQRIRQLPGFGPRSEARLKAAAEQLLPKSKLANHSAPRGAA</sequence>
<dbReference type="OrthoDB" id="9793148at2"/>
<dbReference type="Gene3D" id="1.10.150.20">
    <property type="entry name" value="5' to 3' exonuclease, C-terminal subdomain"/>
    <property type="match status" value="1"/>
</dbReference>
<dbReference type="Gene3D" id="1.10.150.110">
    <property type="entry name" value="DNA polymerase beta, N-terminal domain-like"/>
    <property type="match status" value="1"/>
</dbReference>
<dbReference type="EMBL" id="BIFS01000001">
    <property type="protein sequence ID" value="GCE16393.1"/>
    <property type="molecule type" value="Genomic_DNA"/>
</dbReference>